<dbReference type="OrthoDB" id="1257669at2"/>
<sequence>MSQIKAEAIWQHEFVLPYILNDLKAKVDEITPVRAIYLHGSRARVLPNDWRQLEGKDWDIMMVCDFPIVNSQLWTTALNYHIDLAITTEYKIKNFLRNNTSVVELFPSYKLVI</sequence>
<organism evidence="1 2">
    <name type="scientific">Flavobacterium endophyticum</name>
    <dbReference type="NCBI Taxonomy" id="1540163"/>
    <lineage>
        <taxon>Bacteria</taxon>
        <taxon>Pseudomonadati</taxon>
        <taxon>Bacteroidota</taxon>
        <taxon>Flavobacteriia</taxon>
        <taxon>Flavobacteriales</taxon>
        <taxon>Flavobacteriaceae</taxon>
        <taxon>Flavobacterium</taxon>
    </lineage>
</organism>
<protein>
    <recommendedName>
        <fullName evidence="3">Nucleotidyltransferase-like protein</fullName>
    </recommendedName>
</protein>
<evidence type="ECO:0008006" key="3">
    <source>
        <dbReference type="Google" id="ProtNLM"/>
    </source>
</evidence>
<accession>A0A495MEN6</accession>
<dbReference type="EMBL" id="RBLC01000002">
    <property type="protein sequence ID" value="RKS23213.1"/>
    <property type="molecule type" value="Genomic_DNA"/>
</dbReference>
<proteinExistence type="predicted"/>
<dbReference type="Proteomes" id="UP000277579">
    <property type="component" value="Unassembled WGS sequence"/>
</dbReference>
<keyword evidence="2" id="KW-1185">Reference proteome</keyword>
<evidence type="ECO:0000313" key="2">
    <source>
        <dbReference type="Proteomes" id="UP000277579"/>
    </source>
</evidence>
<reference evidence="1 2" key="1">
    <citation type="submission" date="2018-10" db="EMBL/GenBank/DDBJ databases">
        <title>Genomic Encyclopedia of Archaeal and Bacterial Type Strains, Phase II (KMG-II): from individual species to whole genera.</title>
        <authorList>
            <person name="Goeker M."/>
        </authorList>
    </citation>
    <scope>NUCLEOTIDE SEQUENCE [LARGE SCALE GENOMIC DNA]</scope>
    <source>
        <strain evidence="1 2">DSM 29537</strain>
    </source>
</reference>
<name>A0A495MEN6_9FLAO</name>
<comment type="caution">
    <text evidence="1">The sequence shown here is derived from an EMBL/GenBank/DDBJ whole genome shotgun (WGS) entry which is preliminary data.</text>
</comment>
<dbReference type="AlphaFoldDB" id="A0A495MEN6"/>
<gene>
    <name evidence="1" type="ORF">CLV94_2118</name>
</gene>
<evidence type="ECO:0000313" key="1">
    <source>
        <dbReference type="EMBL" id="RKS23213.1"/>
    </source>
</evidence>
<dbReference type="RefSeq" id="WP_121376433.1">
    <property type="nucleotide sequence ID" value="NZ_RBLC01000002.1"/>
</dbReference>